<reference evidence="2 3" key="1">
    <citation type="submission" date="2019-12" db="EMBL/GenBank/DDBJ databases">
        <authorList>
            <person name="Reyes-Prieto M."/>
        </authorList>
    </citation>
    <scope>NUCLEOTIDE SEQUENCE [LARGE SCALE GENOMIC DNA]</scope>
    <source>
        <strain evidence="2">HF14-78462</strain>
    </source>
</reference>
<evidence type="ECO:0000256" key="1">
    <source>
        <dbReference type="SAM" id="MobiDB-lite"/>
    </source>
</evidence>
<evidence type="ECO:0000313" key="3">
    <source>
        <dbReference type="Proteomes" id="UP000433050"/>
    </source>
</evidence>
<keyword evidence="3" id="KW-1185">Reference proteome</keyword>
<dbReference type="Proteomes" id="UP000433050">
    <property type="component" value="Unassembled WGS sequence"/>
</dbReference>
<dbReference type="AlphaFoldDB" id="A0A5S9NIC4"/>
<protein>
    <submittedName>
        <fullName evidence="2">Uncharacterized protein</fullName>
    </submittedName>
</protein>
<dbReference type="EMBL" id="CACSAS010000001">
    <property type="protein sequence ID" value="CAA0090016.1"/>
    <property type="molecule type" value="Genomic_DNA"/>
</dbReference>
<sequence>MRPVASIGTAGIGGAGRFDIIAGAAGETLEMGGEGGTFFRKRGGEGGTLGRRRGIGNNDGCA</sequence>
<organism evidence="2 3">
    <name type="scientific">Starkeya nomas</name>
    <dbReference type="NCBI Taxonomy" id="2666134"/>
    <lineage>
        <taxon>Bacteria</taxon>
        <taxon>Pseudomonadati</taxon>
        <taxon>Pseudomonadota</taxon>
        <taxon>Alphaproteobacteria</taxon>
        <taxon>Hyphomicrobiales</taxon>
        <taxon>Xanthobacteraceae</taxon>
        <taxon>Starkeya</taxon>
    </lineage>
</organism>
<evidence type="ECO:0000313" key="2">
    <source>
        <dbReference type="EMBL" id="CAA0090016.1"/>
    </source>
</evidence>
<name>A0A5S9NIC4_9HYPH</name>
<feature type="region of interest" description="Disordered" evidence="1">
    <location>
        <begin position="38"/>
        <end position="62"/>
    </location>
</feature>
<gene>
    <name evidence="2" type="ORF">STARVERO_01071</name>
</gene>
<accession>A0A5S9NIC4</accession>
<proteinExistence type="predicted"/>